<dbReference type="PROSITE" id="PS51118">
    <property type="entry name" value="HTH_HXLR"/>
    <property type="match status" value="1"/>
</dbReference>
<evidence type="ECO:0000256" key="4">
    <source>
        <dbReference type="SAM" id="MobiDB-lite"/>
    </source>
</evidence>
<dbReference type="Pfam" id="PF01638">
    <property type="entry name" value="HxlR"/>
    <property type="match status" value="1"/>
</dbReference>
<dbReference type="RefSeq" id="WP_139088358.1">
    <property type="nucleotide sequence ID" value="NZ_VDFR01000049.1"/>
</dbReference>
<dbReference type="InterPro" id="IPR036388">
    <property type="entry name" value="WH-like_DNA-bd_sf"/>
</dbReference>
<evidence type="ECO:0000313" key="7">
    <source>
        <dbReference type="EMBL" id="TNC46960.1"/>
    </source>
</evidence>
<gene>
    <name evidence="7" type="ORF">FHE65_11325</name>
    <name evidence="6" type="ORF">FHE65_11475</name>
</gene>
<comment type="caution">
    <text evidence="6">The sequence shown here is derived from an EMBL/GenBank/DDBJ whole genome shotgun (WGS) entry which is preliminary data.</text>
</comment>
<keyword evidence="1" id="KW-0805">Transcription regulation</keyword>
<keyword evidence="3" id="KW-0804">Transcription</keyword>
<evidence type="ECO:0000313" key="6">
    <source>
        <dbReference type="EMBL" id="TNC46903.1"/>
    </source>
</evidence>
<dbReference type="PANTHER" id="PTHR33204:SF39">
    <property type="entry name" value="TRANSCRIPTIONAL REGULATORY PROTEIN"/>
    <property type="match status" value="1"/>
</dbReference>
<name>A0A5C4MNN0_9ACTN</name>
<evidence type="ECO:0000259" key="5">
    <source>
        <dbReference type="PROSITE" id="PS51118"/>
    </source>
</evidence>
<evidence type="ECO:0000256" key="1">
    <source>
        <dbReference type="ARBA" id="ARBA00023015"/>
    </source>
</evidence>
<sequence>MSGTHADVPTLVSTPLPGPVPSDEYDRCPVTDVIRRVGDKWTLLVLVLLGRRAHRYNELHREIDGISQRMLTRTLRALEDDLLVCREVFPTVPPSVEYSLTPLGRSLLEPLSALADWAVENETEIAAARHRPTLETKNAR</sequence>
<dbReference type="EMBL" id="VDFR01000049">
    <property type="protein sequence ID" value="TNC46960.1"/>
    <property type="molecule type" value="Genomic_DNA"/>
</dbReference>
<dbReference type="Proteomes" id="UP000306740">
    <property type="component" value="Unassembled WGS sequence"/>
</dbReference>
<feature type="domain" description="HTH hxlR-type" evidence="5">
    <location>
        <begin position="28"/>
        <end position="126"/>
    </location>
</feature>
<protein>
    <submittedName>
        <fullName evidence="6">Helix-turn-helix transcriptional regulator</fullName>
    </submittedName>
</protein>
<dbReference type="PANTHER" id="PTHR33204">
    <property type="entry name" value="TRANSCRIPTIONAL REGULATOR, MARR FAMILY"/>
    <property type="match status" value="1"/>
</dbReference>
<organism evidence="6 8">
    <name type="scientific">Mumia zhuanghuii</name>
    <dbReference type="NCBI Taxonomy" id="2585211"/>
    <lineage>
        <taxon>Bacteria</taxon>
        <taxon>Bacillati</taxon>
        <taxon>Actinomycetota</taxon>
        <taxon>Actinomycetes</taxon>
        <taxon>Propionibacteriales</taxon>
        <taxon>Nocardioidaceae</taxon>
        <taxon>Mumia</taxon>
    </lineage>
</organism>
<dbReference type="EMBL" id="VDFR01000050">
    <property type="protein sequence ID" value="TNC46903.1"/>
    <property type="molecule type" value="Genomic_DNA"/>
</dbReference>
<proteinExistence type="predicted"/>
<dbReference type="GO" id="GO:0003677">
    <property type="term" value="F:DNA binding"/>
    <property type="evidence" value="ECO:0007669"/>
    <property type="project" value="UniProtKB-KW"/>
</dbReference>
<evidence type="ECO:0000313" key="8">
    <source>
        <dbReference type="Proteomes" id="UP000306740"/>
    </source>
</evidence>
<keyword evidence="2" id="KW-0238">DNA-binding</keyword>
<evidence type="ECO:0000256" key="2">
    <source>
        <dbReference type="ARBA" id="ARBA00023125"/>
    </source>
</evidence>
<dbReference type="SUPFAM" id="SSF46785">
    <property type="entry name" value="Winged helix' DNA-binding domain"/>
    <property type="match status" value="1"/>
</dbReference>
<dbReference type="InterPro" id="IPR002577">
    <property type="entry name" value="HTH_HxlR"/>
</dbReference>
<dbReference type="InterPro" id="IPR036390">
    <property type="entry name" value="WH_DNA-bd_sf"/>
</dbReference>
<evidence type="ECO:0000256" key="3">
    <source>
        <dbReference type="ARBA" id="ARBA00023163"/>
    </source>
</evidence>
<accession>A0A5C4MNN0</accession>
<reference evidence="6 8" key="1">
    <citation type="submission" date="2019-05" db="EMBL/GenBank/DDBJ databases">
        <title>Mumia sp. nov., isolated from the intestinal contents of plateau pika (Ochotona curzoniae) in the Qinghai-Tibet plateau of China.</title>
        <authorList>
            <person name="Tian Z."/>
        </authorList>
    </citation>
    <scope>NUCLEOTIDE SEQUENCE [LARGE SCALE GENOMIC DNA]</scope>
    <source>
        <strain evidence="8">527</strain>
        <strain evidence="6">Z527</strain>
    </source>
</reference>
<dbReference type="OrthoDB" id="370168at2"/>
<feature type="region of interest" description="Disordered" evidence="4">
    <location>
        <begin position="1"/>
        <end position="23"/>
    </location>
</feature>
<dbReference type="AlphaFoldDB" id="A0A5C4MNN0"/>
<dbReference type="Gene3D" id="1.10.10.10">
    <property type="entry name" value="Winged helix-like DNA-binding domain superfamily/Winged helix DNA-binding domain"/>
    <property type="match status" value="1"/>
</dbReference>